<sequence length="102" mass="11792">MFAAGTAGSKREAMAQMEGYIPDRVKNAEKRLEQNVYDVEAWSILLRDSQNKKVEEARPLYEKIVTQFPNAGRYWKIYIEHEVLYLPHFSLLPSPFCSSPPT</sequence>
<keyword evidence="2" id="KW-0677">Repeat</keyword>
<keyword evidence="3" id="KW-0539">Nucleus</keyword>
<dbReference type="InterPro" id="IPR045243">
    <property type="entry name" value="Rna14-like"/>
</dbReference>
<dbReference type="InterPro" id="IPR008847">
    <property type="entry name" value="Suf"/>
</dbReference>
<dbReference type="PANTHER" id="PTHR19980:SF0">
    <property type="entry name" value="CLEAVAGE STIMULATION FACTOR SUBUNIT 3"/>
    <property type="match status" value="1"/>
</dbReference>
<dbReference type="GO" id="GO:0031124">
    <property type="term" value="P:mRNA 3'-end processing"/>
    <property type="evidence" value="ECO:0007669"/>
    <property type="project" value="InterPro"/>
</dbReference>
<dbReference type="GO" id="GO:0003729">
    <property type="term" value="F:mRNA binding"/>
    <property type="evidence" value="ECO:0007669"/>
    <property type="project" value="TreeGrafter"/>
</dbReference>
<evidence type="ECO:0000256" key="2">
    <source>
        <dbReference type="ARBA" id="ARBA00022737"/>
    </source>
</evidence>
<dbReference type="SUPFAM" id="SSF48452">
    <property type="entry name" value="TPR-like"/>
    <property type="match status" value="1"/>
</dbReference>
<organism evidence="5">
    <name type="scientific">Rhipicephalus appendiculatus</name>
    <name type="common">Brown ear tick</name>
    <dbReference type="NCBI Taxonomy" id="34631"/>
    <lineage>
        <taxon>Eukaryota</taxon>
        <taxon>Metazoa</taxon>
        <taxon>Ecdysozoa</taxon>
        <taxon>Arthropoda</taxon>
        <taxon>Chelicerata</taxon>
        <taxon>Arachnida</taxon>
        <taxon>Acari</taxon>
        <taxon>Parasitiformes</taxon>
        <taxon>Ixodida</taxon>
        <taxon>Ixodoidea</taxon>
        <taxon>Ixodidae</taxon>
        <taxon>Rhipicephalinae</taxon>
        <taxon>Rhipicephalus</taxon>
        <taxon>Rhipicephalus</taxon>
    </lineage>
</organism>
<dbReference type="PANTHER" id="PTHR19980">
    <property type="entry name" value="RNA CLEAVAGE STIMULATION FACTOR"/>
    <property type="match status" value="1"/>
</dbReference>
<accession>A0A131YXA2</accession>
<dbReference type="GO" id="GO:0005634">
    <property type="term" value="C:nucleus"/>
    <property type="evidence" value="ECO:0007669"/>
    <property type="project" value="UniProtKB-SubCell"/>
</dbReference>
<feature type="domain" description="Suppressor of forked" evidence="4">
    <location>
        <begin position="23"/>
        <end position="83"/>
    </location>
</feature>
<evidence type="ECO:0000256" key="1">
    <source>
        <dbReference type="ARBA" id="ARBA00004123"/>
    </source>
</evidence>
<reference evidence="5" key="1">
    <citation type="journal article" date="2016" name="Ticks Tick Borne Dis.">
        <title>De novo assembly and annotation of the salivary gland transcriptome of Rhipicephalus appendiculatus male and female ticks during blood feeding.</title>
        <authorList>
            <person name="de Castro M.H."/>
            <person name="de Klerk D."/>
            <person name="Pienaar R."/>
            <person name="Latif A.A."/>
            <person name="Rees D.J."/>
            <person name="Mans B.J."/>
        </authorList>
    </citation>
    <scope>NUCLEOTIDE SEQUENCE</scope>
    <source>
        <tissue evidence="5">Salivary glands</tissue>
    </source>
</reference>
<name>A0A131YXA2_RHIAP</name>
<comment type="subcellular location">
    <subcellularLocation>
        <location evidence="1">Nucleus</location>
    </subcellularLocation>
</comment>
<dbReference type="Pfam" id="PF05843">
    <property type="entry name" value="Suf"/>
    <property type="match status" value="1"/>
</dbReference>
<evidence type="ECO:0000313" key="5">
    <source>
        <dbReference type="EMBL" id="JAP83839.1"/>
    </source>
</evidence>
<protein>
    <submittedName>
        <fullName evidence="5">Cleavage stimulation factor subunit 3</fullName>
    </submittedName>
</protein>
<dbReference type="InterPro" id="IPR011990">
    <property type="entry name" value="TPR-like_helical_dom_sf"/>
</dbReference>
<evidence type="ECO:0000259" key="4">
    <source>
        <dbReference type="Pfam" id="PF05843"/>
    </source>
</evidence>
<evidence type="ECO:0000256" key="3">
    <source>
        <dbReference type="ARBA" id="ARBA00023242"/>
    </source>
</evidence>
<proteinExistence type="predicted"/>
<dbReference type="AlphaFoldDB" id="A0A131YXA2"/>
<dbReference type="EMBL" id="GEDV01004718">
    <property type="protein sequence ID" value="JAP83839.1"/>
    <property type="molecule type" value="Transcribed_RNA"/>
</dbReference>
<dbReference type="Gene3D" id="1.25.40.1040">
    <property type="match status" value="1"/>
</dbReference>